<evidence type="ECO:0000256" key="1">
    <source>
        <dbReference type="ARBA" id="ARBA00022723"/>
    </source>
</evidence>
<organism evidence="7">
    <name type="scientific">Medioppia subpectinata</name>
    <dbReference type="NCBI Taxonomy" id="1979941"/>
    <lineage>
        <taxon>Eukaryota</taxon>
        <taxon>Metazoa</taxon>
        <taxon>Ecdysozoa</taxon>
        <taxon>Arthropoda</taxon>
        <taxon>Chelicerata</taxon>
        <taxon>Arachnida</taxon>
        <taxon>Acari</taxon>
        <taxon>Acariformes</taxon>
        <taxon>Sarcoptiformes</taxon>
        <taxon>Oribatida</taxon>
        <taxon>Brachypylina</taxon>
        <taxon>Oppioidea</taxon>
        <taxon>Oppiidae</taxon>
        <taxon>Medioppia</taxon>
    </lineage>
</organism>
<keyword evidence="2 4" id="KW-0863">Zinc-finger</keyword>
<name>A0A7R9QLH6_9ACAR</name>
<evidence type="ECO:0000313" key="8">
    <source>
        <dbReference type="Proteomes" id="UP000759131"/>
    </source>
</evidence>
<dbReference type="EMBL" id="OC905971">
    <property type="protein sequence ID" value="CAD7650304.1"/>
    <property type="molecule type" value="Genomic_DNA"/>
</dbReference>
<evidence type="ECO:0000256" key="5">
    <source>
        <dbReference type="SAM" id="Coils"/>
    </source>
</evidence>
<dbReference type="Proteomes" id="UP000759131">
    <property type="component" value="Unassembled WGS sequence"/>
</dbReference>
<accession>A0A7R9QLH6</accession>
<keyword evidence="3" id="KW-0862">Zinc</keyword>
<proteinExistence type="predicted"/>
<evidence type="ECO:0000256" key="4">
    <source>
        <dbReference type="PROSITE-ProRule" id="PRU00027"/>
    </source>
</evidence>
<sequence length="185" mass="21174">MRCCHCHRVMGPSTAKNATKLRQHLTDSCSAVPESLKHGFDSGSGAATDGHKPSQTSFYKVMVSESKRPKRLAALNNKNIRHVMSDDIDEDVVEDSMDPKMKALMGENRRLSARLRHCLKKNEALININRYLEESLRLMERIEAINKRHSIRFDDSEEEVAELTDNLMVSNESAQQWRQMLQSFD</sequence>
<feature type="domain" description="BED-type" evidence="6">
    <location>
        <begin position="1"/>
        <end position="36"/>
    </location>
</feature>
<dbReference type="InterPro" id="IPR003656">
    <property type="entry name" value="Znf_BED"/>
</dbReference>
<dbReference type="EMBL" id="CAJPIZ010051396">
    <property type="protein sequence ID" value="CAG2122850.1"/>
    <property type="molecule type" value="Genomic_DNA"/>
</dbReference>
<feature type="coiled-coil region" evidence="5">
    <location>
        <begin position="128"/>
        <end position="166"/>
    </location>
</feature>
<keyword evidence="1" id="KW-0479">Metal-binding</keyword>
<evidence type="ECO:0000256" key="2">
    <source>
        <dbReference type="ARBA" id="ARBA00022771"/>
    </source>
</evidence>
<dbReference type="AlphaFoldDB" id="A0A7R9QLH6"/>
<dbReference type="PROSITE" id="PS50808">
    <property type="entry name" value="ZF_BED"/>
    <property type="match status" value="1"/>
</dbReference>
<reference evidence="7" key="1">
    <citation type="submission" date="2020-11" db="EMBL/GenBank/DDBJ databases">
        <authorList>
            <person name="Tran Van P."/>
        </authorList>
    </citation>
    <scope>NUCLEOTIDE SEQUENCE</scope>
</reference>
<dbReference type="GO" id="GO:0008270">
    <property type="term" value="F:zinc ion binding"/>
    <property type="evidence" value="ECO:0007669"/>
    <property type="project" value="UniProtKB-KW"/>
</dbReference>
<keyword evidence="8" id="KW-1185">Reference proteome</keyword>
<protein>
    <recommendedName>
        <fullName evidence="6">BED-type domain-containing protein</fullName>
    </recommendedName>
</protein>
<keyword evidence="5" id="KW-0175">Coiled coil</keyword>
<evidence type="ECO:0000256" key="3">
    <source>
        <dbReference type="ARBA" id="ARBA00022833"/>
    </source>
</evidence>
<evidence type="ECO:0000259" key="6">
    <source>
        <dbReference type="PROSITE" id="PS50808"/>
    </source>
</evidence>
<evidence type="ECO:0000313" key="7">
    <source>
        <dbReference type="EMBL" id="CAD7650304.1"/>
    </source>
</evidence>
<gene>
    <name evidence="7" type="ORF">OSB1V03_LOCUS22795</name>
</gene>
<feature type="non-terminal residue" evidence="7">
    <location>
        <position position="1"/>
    </location>
</feature>
<dbReference type="GO" id="GO:0003677">
    <property type="term" value="F:DNA binding"/>
    <property type="evidence" value="ECO:0007669"/>
    <property type="project" value="InterPro"/>
</dbReference>